<dbReference type="InterPro" id="IPR009057">
    <property type="entry name" value="Homeodomain-like_sf"/>
</dbReference>
<feature type="coiled-coil region" evidence="1">
    <location>
        <begin position="48"/>
        <end position="75"/>
    </location>
</feature>
<dbReference type="InterPro" id="IPR012337">
    <property type="entry name" value="RNaseH-like_sf"/>
</dbReference>
<sequence length="372" mass="42275">MKKRFTEAQIIGFLKEAEAGVAVKELCRKHGFSDASFYTWRAKFGGMEVSEARRLKELEAENAKLKKLLAEAMLDMEALKVVVKGKPLSPQAKREAVVAIRRKVSISERRACRLVGLSRSVLHYEAQTAPGNEILKARLVELAHERRRFGYRRLHVLLEREGLHANHKRVHRLYREAGLAVRRRRRRHGVMVERERLALPAAPNEVWSIDFVMDALSNGRRLKCLTIVDDFTKEAVDIVVDHGISGLYVARALDHAARFRGYPKALRTDQGPEFTSRALDQWAYASGVSLKLIQAGKPTQNAYIESFNGKFRDECLNEHWFTSLAHARAVIAAWRQDYNEARPHSALNYQPPAEFAARYRATAVAPAAQEQT</sequence>
<dbReference type="EMBL" id="CP085044">
    <property type="protein sequence ID" value="UZF17393.1"/>
    <property type="molecule type" value="Genomic_DNA"/>
</dbReference>
<evidence type="ECO:0000313" key="5">
    <source>
        <dbReference type="EMBL" id="UZF18089.1"/>
    </source>
</evidence>
<protein>
    <submittedName>
        <fullName evidence="5">IS3 family transposase</fullName>
    </submittedName>
</protein>
<keyword evidence="1" id="KW-0175">Coiled coil</keyword>
<dbReference type="SUPFAM" id="SSF46689">
    <property type="entry name" value="Homeodomain-like"/>
    <property type="match status" value="1"/>
</dbReference>
<proteinExistence type="predicted"/>
<dbReference type="InterPro" id="IPR001584">
    <property type="entry name" value="Integrase_cat-core"/>
</dbReference>
<dbReference type="NCBIfam" id="NF033516">
    <property type="entry name" value="transpos_IS3"/>
    <property type="match status" value="1"/>
</dbReference>
<dbReference type="Pfam" id="PF01527">
    <property type="entry name" value="HTH_Tnp_1"/>
    <property type="match status" value="1"/>
</dbReference>
<reference evidence="5" key="1">
    <citation type="submission" date="2021-10" db="EMBL/GenBank/DDBJ databases">
        <title>Complete genome sequences of five Ralstonia solancearum strains isolated from sunflower.</title>
        <authorList>
            <person name="She X."/>
            <person name="He Z."/>
        </authorList>
    </citation>
    <scope>NUCLEOTIDE SEQUENCE</scope>
    <source>
        <strain evidence="5">RS638</strain>
        <plasmid evidence="5">p1</plasmid>
    </source>
</reference>
<accession>A0ABY6NM19</accession>
<dbReference type="PANTHER" id="PTHR47515:SF1">
    <property type="entry name" value="BLR2054 PROTEIN"/>
    <property type="match status" value="1"/>
</dbReference>
<feature type="domain" description="Integrase catalytic" evidence="2">
    <location>
        <begin position="199"/>
        <end position="359"/>
    </location>
</feature>
<evidence type="ECO:0000256" key="1">
    <source>
        <dbReference type="SAM" id="Coils"/>
    </source>
</evidence>
<name>A0ABY6NM19_RALSL</name>
<dbReference type="Gene3D" id="3.30.420.10">
    <property type="entry name" value="Ribonuclease H-like superfamily/Ribonuclease H"/>
    <property type="match status" value="1"/>
</dbReference>
<dbReference type="Pfam" id="PF13683">
    <property type="entry name" value="rve_3"/>
    <property type="match status" value="1"/>
</dbReference>
<evidence type="ECO:0000313" key="3">
    <source>
        <dbReference type="EMBL" id="UZF16019.1"/>
    </source>
</evidence>
<dbReference type="InterPro" id="IPR048020">
    <property type="entry name" value="Transpos_IS3"/>
</dbReference>
<gene>
    <name evidence="3" type="ORF">LH706_06125</name>
    <name evidence="5" type="ORF">LH706_21455</name>
    <name evidence="4" type="ORF">LH706_25955</name>
</gene>
<dbReference type="InterPro" id="IPR036397">
    <property type="entry name" value="RNaseH_sf"/>
</dbReference>
<dbReference type="InterPro" id="IPR025948">
    <property type="entry name" value="HTH-like_dom"/>
</dbReference>
<dbReference type="EMBL" id="CP085044">
    <property type="protein sequence ID" value="UZF18089.1"/>
    <property type="molecule type" value="Genomic_DNA"/>
</dbReference>
<dbReference type="PANTHER" id="PTHR47515">
    <property type="entry name" value="LOW CALCIUM RESPONSE LOCUS PROTEIN T"/>
    <property type="match status" value="1"/>
</dbReference>
<dbReference type="InterPro" id="IPR002514">
    <property type="entry name" value="Transposase_8"/>
</dbReference>
<keyword evidence="5" id="KW-0614">Plasmid</keyword>
<dbReference type="PROSITE" id="PS50994">
    <property type="entry name" value="INTEGRASE"/>
    <property type="match status" value="1"/>
</dbReference>
<dbReference type="SUPFAM" id="SSF53098">
    <property type="entry name" value="Ribonuclease H-like"/>
    <property type="match status" value="1"/>
</dbReference>
<dbReference type="Pfam" id="PF13276">
    <property type="entry name" value="HTH_21"/>
    <property type="match status" value="1"/>
</dbReference>
<dbReference type="EMBL" id="CP085043">
    <property type="protein sequence ID" value="UZF16019.1"/>
    <property type="molecule type" value="Genomic_DNA"/>
</dbReference>
<evidence type="ECO:0000259" key="2">
    <source>
        <dbReference type="PROSITE" id="PS50994"/>
    </source>
</evidence>
<geneLocation type="plasmid" evidence="5">
    <name>p1</name>
</geneLocation>
<evidence type="ECO:0000313" key="4">
    <source>
        <dbReference type="EMBL" id="UZF17393.1"/>
    </source>
</evidence>
<organism evidence="5">
    <name type="scientific">Ralstonia solanacearum</name>
    <name type="common">Pseudomonas solanacearum</name>
    <dbReference type="NCBI Taxonomy" id="305"/>
    <lineage>
        <taxon>Bacteria</taxon>
        <taxon>Pseudomonadati</taxon>
        <taxon>Pseudomonadota</taxon>
        <taxon>Betaproteobacteria</taxon>
        <taxon>Burkholderiales</taxon>
        <taxon>Burkholderiaceae</taxon>
        <taxon>Ralstonia</taxon>
        <taxon>Ralstonia solanacearum species complex</taxon>
    </lineage>
</organism>